<gene>
    <name evidence="1" type="ORF">HPB50_020325</name>
</gene>
<sequence>MEGKHIGWVDSYRYLGVTIVAERNYVREYEEELRAKALSRRAFLGSKALWAFSRYEVTRELWKSVVVPALTFGNAVLLSRSAREAGRMTLGVHGFTPNEAVQGDLGRSTFEGREAVAKLTYERRLSGLPDGRWAREAYKYVHHKSMRTRWVARTRWLAERYRVEAVRLAEPLRRDTRQKVREVFRGVETEKWRAESKAKSALAVYSEGKAIIVKEGIYDNSKGSGLLCEARSGVLRTRSLRAKFTAELDTTCPLCHCVEETIRHVALECAALLPAVPCGRKVRRTAAGSSCDEDALSIALGFRDAGEAPNWDAVDATKQRLENWWKRQARQAPRRPPQPDAT</sequence>
<comment type="caution">
    <text evidence="1">The sequence shown here is derived from an EMBL/GenBank/DDBJ whole genome shotgun (WGS) entry which is preliminary data.</text>
</comment>
<dbReference type="Proteomes" id="UP000821845">
    <property type="component" value="Chromosome 1"/>
</dbReference>
<accession>A0ACB7TN99</accession>
<dbReference type="EMBL" id="CM023481">
    <property type="protein sequence ID" value="KAH6947624.1"/>
    <property type="molecule type" value="Genomic_DNA"/>
</dbReference>
<protein>
    <submittedName>
        <fullName evidence="1">Uncharacterized protein</fullName>
    </submittedName>
</protein>
<keyword evidence="2" id="KW-1185">Reference proteome</keyword>
<evidence type="ECO:0000313" key="1">
    <source>
        <dbReference type="EMBL" id="KAH6947624.1"/>
    </source>
</evidence>
<proteinExistence type="predicted"/>
<reference evidence="1" key="1">
    <citation type="submission" date="2020-05" db="EMBL/GenBank/DDBJ databases">
        <title>Large-scale comparative analyses of tick genomes elucidate their genetic diversity and vector capacities.</title>
        <authorList>
            <person name="Jia N."/>
            <person name="Wang J."/>
            <person name="Shi W."/>
            <person name="Du L."/>
            <person name="Sun Y."/>
            <person name="Zhan W."/>
            <person name="Jiang J."/>
            <person name="Wang Q."/>
            <person name="Zhang B."/>
            <person name="Ji P."/>
            <person name="Sakyi L.B."/>
            <person name="Cui X."/>
            <person name="Yuan T."/>
            <person name="Jiang B."/>
            <person name="Yang W."/>
            <person name="Lam T.T.-Y."/>
            <person name="Chang Q."/>
            <person name="Ding S."/>
            <person name="Wang X."/>
            <person name="Zhu J."/>
            <person name="Ruan X."/>
            <person name="Zhao L."/>
            <person name="Wei J."/>
            <person name="Que T."/>
            <person name="Du C."/>
            <person name="Cheng J."/>
            <person name="Dai P."/>
            <person name="Han X."/>
            <person name="Huang E."/>
            <person name="Gao Y."/>
            <person name="Liu J."/>
            <person name="Shao H."/>
            <person name="Ye R."/>
            <person name="Li L."/>
            <person name="Wei W."/>
            <person name="Wang X."/>
            <person name="Wang C."/>
            <person name="Yang T."/>
            <person name="Huo Q."/>
            <person name="Li W."/>
            <person name="Guo W."/>
            <person name="Chen H."/>
            <person name="Zhou L."/>
            <person name="Ni X."/>
            <person name="Tian J."/>
            <person name="Zhou Y."/>
            <person name="Sheng Y."/>
            <person name="Liu T."/>
            <person name="Pan Y."/>
            <person name="Xia L."/>
            <person name="Li J."/>
            <person name="Zhao F."/>
            <person name="Cao W."/>
        </authorList>
    </citation>
    <scope>NUCLEOTIDE SEQUENCE</scope>
    <source>
        <strain evidence="1">Hyas-2018</strain>
    </source>
</reference>
<evidence type="ECO:0000313" key="2">
    <source>
        <dbReference type="Proteomes" id="UP000821845"/>
    </source>
</evidence>
<organism evidence="1 2">
    <name type="scientific">Hyalomma asiaticum</name>
    <name type="common">Tick</name>
    <dbReference type="NCBI Taxonomy" id="266040"/>
    <lineage>
        <taxon>Eukaryota</taxon>
        <taxon>Metazoa</taxon>
        <taxon>Ecdysozoa</taxon>
        <taxon>Arthropoda</taxon>
        <taxon>Chelicerata</taxon>
        <taxon>Arachnida</taxon>
        <taxon>Acari</taxon>
        <taxon>Parasitiformes</taxon>
        <taxon>Ixodida</taxon>
        <taxon>Ixodoidea</taxon>
        <taxon>Ixodidae</taxon>
        <taxon>Hyalomminae</taxon>
        <taxon>Hyalomma</taxon>
    </lineage>
</organism>
<name>A0ACB7TN99_HYAAI</name>